<evidence type="ECO:0000313" key="2">
    <source>
        <dbReference type="Proteomes" id="UP001521181"/>
    </source>
</evidence>
<evidence type="ECO:0000313" key="1">
    <source>
        <dbReference type="EMBL" id="MCE5974323.1"/>
    </source>
</evidence>
<dbReference type="InterPro" id="IPR018912">
    <property type="entry name" value="DUF2478"/>
</dbReference>
<dbReference type="Pfam" id="PF10649">
    <property type="entry name" value="DUF2478"/>
    <property type="match status" value="1"/>
</dbReference>
<accession>A0ABS8YXC3</accession>
<organism evidence="1 2">
    <name type="scientific">Rhodobacter flavimaris</name>
    <dbReference type="NCBI Taxonomy" id="2907145"/>
    <lineage>
        <taxon>Bacteria</taxon>
        <taxon>Pseudomonadati</taxon>
        <taxon>Pseudomonadota</taxon>
        <taxon>Alphaproteobacteria</taxon>
        <taxon>Rhodobacterales</taxon>
        <taxon>Rhodobacter group</taxon>
        <taxon>Rhodobacter</taxon>
    </lineage>
</organism>
<dbReference type="Proteomes" id="UP001521181">
    <property type="component" value="Unassembled WGS sequence"/>
</dbReference>
<dbReference type="RefSeq" id="WP_233677289.1">
    <property type="nucleotide sequence ID" value="NZ_JAJUOS010000009.1"/>
</dbReference>
<name>A0ABS8YXC3_9RHOB</name>
<protein>
    <submittedName>
        <fullName evidence="1">DUF2478 domain-containing protein</fullName>
    </submittedName>
</protein>
<keyword evidence="2" id="KW-1185">Reference proteome</keyword>
<proteinExistence type="predicted"/>
<sequence>MKLASVLATGRGETNRLLSDLAARASQRGLCVVGTVQVNHDPTDSKHCDMDVRVLPDGPVLRISQSLGTQSRGCRLDPSALEQAVRLTEGALESGADLMIVNKFGKHEAEGRGFRELIGTALMRGIPVIVGLNGLNAEAFAEFAGAFAEHLDPSGDAMNQWLDDACAKSPERRAV</sequence>
<dbReference type="EMBL" id="JAJUOS010000009">
    <property type="protein sequence ID" value="MCE5974323.1"/>
    <property type="molecule type" value="Genomic_DNA"/>
</dbReference>
<comment type="caution">
    <text evidence="1">The sequence shown here is derived from an EMBL/GenBank/DDBJ whole genome shotgun (WGS) entry which is preliminary data.</text>
</comment>
<reference evidence="1 2" key="1">
    <citation type="submission" date="2021-12" db="EMBL/GenBank/DDBJ databases">
        <title>Sinirhodobacter sp. WL0062 is a bacterium isolated from seawater.</title>
        <authorList>
            <person name="Wang L."/>
            <person name="He W."/>
            <person name="Zhang D.-F."/>
        </authorList>
    </citation>
    <scope>NUCLEOTIDE SEQUENCE [LARGE SCALE GENOMIC DNA]</scope>
    <source>
        <strain evidence="1 2">WL0062</strain>
    </source>
</reference>
<gene>
    <name evidence="1" type="ORF">LZA78_12580</name>
</gene>